<dbReference type="PANTHER" id="PTHR12867">
    <property type="entry name" value="GLYCOSYL TRANSFERASE-RELATED"/>
    <property type="match status" value="1"/>
</dbReference>
<evidence type="ECO:0000256" key="10">
    <source>
        <dbReference type="ARBA" id="ARBA00032061"/>
    </source>
</evidence>
<proteinExistence type="inferred from homology"/>
<evidence type="ECO:0000256" key="3">
    <source>
        <dbReference type="ARBA" id="ARBA00011198"/>
    </source>
</evidence>
<accession>A0A1E3NKT4</accession>
<evidence type="ECO:0000313" key="15">
    <source>
        <dbReference type="Proteomes" id="UP000094455"/>
    </source>
</evidence>
<dbReference type="Pfam" id="PF04101">
    <property type="entry name" value="Glyco_tran_28_C"/>
    <property type="match status" value="1"/>
</dbReference>
<dbReference type="Gene3D" id="3.40.50.2000">
    <property type="entry name" value="Glycogen Phosphorylase B"/>
    <property type="match status" value="1"/>
</dbReference>
<comment type="catalytic activity">
    <reaction evidence="11">
        <text>an N-acetyl-alpha-D-glucosaminyl-diphospho-di-trans,poly-cis-dolichol + UDP-N-acetyl-alpha-D-glucosamine = an N,N'-diacetylchitobiosyl-diphospho-di-trans,poly-cis-dolichol + UDP + H(+)</text>
        <dbReference type="Rhea" id="RHEA:23380"/>
        <dbReference type="Rhea" id="RHEA-COMP:19507"/>
        <dbReference type="Rhea" id="RHEA-COMP:19510"/>
        <dbReference type="ChEBI" id="CHEBI:15378"/>
        <dbReference type="ChEBI" id="CHEBI:57269"/>
        <dbReference type="ChEBI" id="CHEBI:57705"/>
        <dbReference type="ChEBI" id="CHEBI:58223"/>
        <dbReference type="ChEBI" id="CHEBI:58427"/>
        <dbReference type="EC" id="2.4.1.141"/>
    </reaction>
</comment>
<dbReference type="Proteomes" id="UP000094455">
    <property type="component" value="Unassembled WGS sequence"/>
</dbReference>
<keyword evidence="6 12" id="KW-0328">Glycosyltransferase</keyword>
<dbReference type="OrthoDB" id="20273at2759"/>
<dbReference type="GO" id="GO:0006488">
    <property type="term" value="P:dolichol-linked oligosaccharide biosynthetic process"/>
    <property type="evidence" value="ECO:0007669"/>
    <property type="project" value="InterPro"/>
</dbReference>
<feature type="domain" description="Glycosyl transferase family 28 C-terminal" evidence="13">
    <location>
        <begin position="95"/>
        <end position="190"/>
    </location>
</feature>
<gene>
    <name evidence="12" type="primary">ALG13</name>
    <name evidence="14" type="ORF">PICMEDRAFT_72787</name>
</gene>
<sequence length="222" mass="23436">MTEGTAKQALVTTGATVTFEALIRAVLEPRFLETLAQHGYERVVVQYGRSERSVTVIRAALGALGDRVSVASERDEPDTGHTVCGTYHSDVGGVSLKCIQFDVRLIERYTRRSELVISHAGTGSIMDTLRVRAGAAQPARRPPRLIVMVNTGLQDNHQTEIAQAFESLGVVTSVATGAELTDAVVRTERAAAAAAAPTVVLPEACGGAVEAVVADELLPDSA</sequence>
<dbReference type="GeneID" id="30180982"/>
<comment type="similarity">
    <text evidence="2 12">Belongs to the glycosyltransferase 28 family.</text>
</comment>
<comment type="subunit">
    <text evidence="3 12">Heterodimer with ALG14 to form a functional enzyme.</text>
</comment>
<evidence type="ECO:0000256" key="6">
    <source>
        <dbReference type="ARBA" id="ARBA00022676"/>
    </source>
</evidence>
<evidence type="ECO:0000256" key="8">
    <source>
        <dbReference type="ARBA" id="ARBA00022824"/>
    </source>
</evidence>
<evidence type="ECO:0000256" key="11">
    <source>
        <dbReference type="ARBA" id="ARBA00048184"/>
    </source>
</evidence>
<dbReference type="RefSeq" id="XP_019017860.1">
    <property type="nucleotide sequence ID" value="XM_019164295.1"/>
</dbReference>
<evidence type="ECO:0000256" key="7">
    <source>
        <dbReference type="ARBA" id="ARBA00022679"/>
    </source>
</evidence>
<keyword evidence="15" id="KW-1185">Reference proteome</keyword>
<dbReference type="EC" id="2.4.1.141" evidence="4 12"/>
<evidence type="ECO:0000256" key="12">
    <source>
        <dbReference type="RuleBase" id="RU362128"/>
    </source>
</evidence>
<evidence type="ECO:0000259" key="13">
    <source>
        <dbReference type="Pfam" id="PF04101"/>
    </source>
</evidence>
<dbReference type="STRING" id="763406.A0A1E3NKT4"/>
<keyword evidence="8 12" id="KW-0256">Endoplasmic reticulum</keyword>
<evidence type="ECO:0000256" key="5">
    <source>
        <dbReference type="ARBA" id="ARBA00017468"/>
    </source>
</evidence>
<organism evidence="14 15">
    <name type="scientific">Pichia membranifaciens NRRL Y-2026</name>
    <dbReference type="NCBI Taxonomy" id="763406"/>
    <lineage>
        <taxon>Eukaryota</taxon>
        <taxon>Fungi</taxon>
        <taxon>Dikarya</taxon>
        <taxon>Ascomycota</taxon>
        <taxon>Saccharomycotina</taxon>
        <taxon>Pichiomycetes</taxon>
        <taxon>Pichiales</taxon>
        <taxon>Pichiaceae</taxon>
        <taxon>Pichia</taxon>
    </lineage>
</organism>
<evidence type="ECO:0000313" key="14">
    <source>
        <dbReference type="EMBL" id="ODQ46747.1"/>
    </source>
</evidence>
<dbReference type="EMBL" id="KV454003">
    <property type="protein sequence ID" value="ODQ46747.1"/>
    <property type="molecule type" value="Genomic_DNA"/>
</dbReference>
<evidence type="ECO:0000256" key="9">
    <source>
        <dbReference type="ARBA" id="ARBA00024804"/>
    </source>
</evidence>
<comment type="function">
    <text evidence="9 12">Involved in protein N-glycosylation. Essential for the second step of the dolichol-linked oligosaccharide pathway.</text>
</comment>
<evidence type="ECO:0000256" key="4">
    <source>
        <dbReference type="ARBA" id="ARBA00012614"/>
    </source>
</evidence>
<dbReference type="InterPro" id="IPR039042">
    <property type="entry name" value="Alg13-like"/>
</dbReference>
<protein>
    <recommendedName>
        <fullName evidence="5 12">UDP-N-acetylglucosamine transferase subunit ALG13</fullName>
        <ecNumber evidence="4 12">2.4.1.141</ecNumber>
    </recommendedName>
    <alternativeName>
        <fullName evidence="10 12">Asparagine-linked glycosylation protein 13</fullName>
    </alternativeName>
</protein>
<comment type="subcellular location">
    <subcellularLocation>
        <location evidence="1 12">Endoplasmic reticulum</location>
    </subcellularLocation>
</comment>
<name>A0A1E3NKT4_9ASCO</name>
<dbReference type="GO" id="GO:0004577">
    <property type="term" value="F:N-acetylglucosaminyldiphosphodolichol N-acetylglucosaminyltransferase activity"/>
    <property type="evidence" value="ECO:0007669"/>
    <property type="project" value="UniProtKB-EC"/>
</dbReference>
<dbReference type="PANTHER" id="PTHR12867:SF6">
    <property type="entry name" value="N-ACETYLGLUCOSAMINYLDIPHOSPHODOLICHOL N-ACETYLGLUCOSAMINYLTRANSFERASE"/>
    <property type="match status" value="1"/>
</dbReference>
<dbReference type="InterPro" id="IPR007235">
    <property type="entry name" value="Glyco_trans_28_C"/>
</dbReference>
<dbReference type="GO" id="GO:0005783">
    <property type="term" value="C:endoplasmic reticulum"/>
    <property type="evidence" value="ECO:0007669"/>
    <property type="project" value="UniProtKB-SubCell"/>
</dbReference>
<dbReference type="AlphaFoldDB" id="A0A1E3NKT4"/>
<evidence type="ECO:0000256" key="1">
    <source>
        <dbReference type="ARBA" id="ARBA00004240"/>
    </source>
</evidence>
<keyword evidence="7 12" id="KW-0808">Transferase</keyword>
<reference evidence="14 15" key="1">
    <citation type="journal article" date="2016" name="Proc. Natl. Acad. Sci. U.S.A.">
        <title>Comparative genomics of biotechnologically important yeasts.</title>
        <authorList>
            <person name="Riley R."/>
            <person name="Haridas S."/>
            <person name="Wolfe K.H."/>
            <person name="Lopes M.R."/>
            <person name="Hittinger C.T."/>
            <person name="Goeker M."/>
            <person name="Salamov A.A."/>
            <person name="Wisecaver J.H."/>
            <person name="Long T.M."/>
            <person name="Calvey C.H."/>
            <person name="Aerts A.L."/>
            <person name="Barry K.W."/>
            <person name="Choi C."/>
            <person name="Clum A."/>
            <person name="Coughlan A.Y."/>
            <person name="Deshpande S."/>
            <person name="Douglass A.P."/>
            <person name="Hanson S.J."/>
            <person name="Klenk H.-P."/>
            <person name="LaButti K.M."/>
            <person name="Lapidus A."/>
            <person name="Lindquist E.A."/>
            <person name="Lipzen A.M."/>
            <person name="Meier-Kolthoff J.P."/>
            <person name="Ohm R.A."/>
            <person name="Otillar R.P."/>
            <person name="Pangilinan J.L."/>
            <person name="Peng Y."/>
            <person name="Rokas A."/>
            <person name="Rosa C.A."/>
            <person name="Scheuner C."/>
            <person name="Sibirny A.A."/>
            <person name="Slot J.C."/>
            <person name="Stielow J.B."/>
            <person name="Sun H."/>
            <person name="Kurtzman C.P."/>
            <person name="Blackwell M."/>
            <person name="Grigoriev I.V."/>
            <person name="Jeffries T.W."/>
        </authorList>
    </citation>
    <scope>NUCLEOTIDE SEQUENCE [LARGE SCALE GENOMIC DNA]</scope>
    <source>
        <strain evidence="14 15">NRRL Y-2026</strain>
    </source>
</reference>
<evidence type="ECO:0000256" key="2">
    <source>
        <dbReference type="ARBA" id="ARBA00006962"/>
    </source>
</evidence>